<keyword evidence="7" id="KW-1185">Reference proteome</keyword>
<dbReference type="InterPro" id="IPR011006">
    <property type="entry name" value="CheY-like_superfamily"/>
</dbReference>
<protein>
    <submittedName>
        <fullName evidence="6">Response regulator</fullName>
    </submittedName>
</protein>
<dbReference type="Proteomes" id="UP001234585">
    <property type="component" value="Plasmid unnamed1"/>
</dbReference>
<evidence type="ECO:0000256" key="2">
    <source>
        <dbReference type="ARBA" id="ARBA00023015"/>
    </source>
</evidence>
<dbReference type="RefSeq" id="WP_306038853.1">
    <property type="nucleotide sequence ID" value="NZ_CP132303.1"/>
</dbReference>
<evidence type="ECO:0000256" key="3">
    <source>
        <dbReference type="ARBA" id="ARBA00023163"/>
    </source>
</evidence>
<dbReference type="EMBL" id="CP132303">
    <property type="protein sequence ID" value="WLR99496.1"/>
    <property type="molecule type" value="Genomic_DNA"/>
</dbReference>
<dbReference type="PANTHER" id="PTHR44591:SF3">
    <property type="entry name" value="RESPONSE REGULATORY DOMAIN-CONTAINING PROTEIN"/>
    <property type="match status" value="1"/>
</dbReference>
<geneLocation type="plasmid" evidence="6 7">
    <name>unnamed1</name>
</geneLocation>
<dbReference type="GO" id="GO:0000160">
    <property type="term" value="P:phosphorelay signal transduction system"/>
    <property type="evidence" value="ECO:0007669"/>
    <property type="project" value="InterPro"/>
</dbReference>
<dbReference type="SUPFAM" id="SSF52172">
    <property type="entry name" value="CheY-like"/>
    <property type="match status" value="1"/>
</dbReference>
<dbReference type="AlphaFoldDB" id="A0AA50H9U7"/>
<dbReference type="InterPro" id="IPR050595">
    <property type="entry name" value="Bact_response_regulator"/>
</dbReference>
<evidence type="ECO:0000259" key="5">
    <source>
        <dbReference type="PROSITE" id="PS50110"/>
    </source>
</evidence>
<sequence length="175" mass="18120">MPSVTQGSGLATAIRLREASTLPIAEALHGQRPVLTDDLAAITARDLPTGGWRIPPKSAAVVPVMPTGETGRSGALVVGLEAMGHVVFEVVSAEEALKVLSREAIDLLLTDIGLPGMSGAELAVECRRQKPGLGIIFASGAAGIPRVDGHEWIADAVILGKPYDESALANAMKQI</sequence>
<accession>A0AA50H9U7</accession>
<evidence type="ECO:0000313" key="7">
    <source>
        <dbReference type="Proteomes" id="UP001234585"/>
    </source>
</evidence>
<gene>
    <name evidence="6" type="ORF">Q9313_22200</name>
</gene>
<keyword evidence="2" id="KW-0805">Transcription regulation</keyword>
<evidence type="ECO:0000256" key="1">
    <source>
        <dbReference type="ARBA" id="ARBA00022553"/>
    </source>
</evidence>
<keyword evidence="3" id="KW-0804">Transcription</keyword>
<dbReference type="InterPro" id="IPR001789">
    <property type="entry name" value="Sig_transdc_resp-reg_receiver"/>
</dbReference>
<dbReference type="Gene3D" id="3.40.50.2300">
    <property type="match status" value="1"/>
</dbReference>
<evidence type="ECO:0000313" key="6">
    <source>
        <dbReference type="EMBL" id="WLR99496.1"/>
    </source>
</evidence>
<feature type="domain" description="Response regulatory" evidence="5">
    <location>
        <begin position="62"/>
        <end position="175"/>
    </location>
</feature>
<dbReference type="Pfam" id="PF00072">
    <property type="entry name" value="Response_reg"/>
    <property type="match status" value="1"/>
</dbReference>
<evidence type="ECO:0000256" key="4">
    <source>
        <dbReference type="PROSITE-ProRule" id="PRU00169"/>
    </source>
</evidence>
<keyword evidence="6" id="KW-0614">Plasmid</keyword>
<dbReference type="PANTHER" id="PTHR44591">
    <property type="entry name" value="STRESS RESPONSE REGULATOR PROTEIN 1"/>
    <property type="match status" value="1"/>
</dbReference>
<feature type="modified residue" description="4-aspartylphosphate" evidence="4">
    <location>
        <position position="111"/>
    </location>
</feature>
<keyword evidence="1 4" id="KW-0597">Phosphoprotein</keyword>
<organism evidence="6 7">
    <name type="scientific">Shinella sumterensis</name>
    <dbReference type="NCBI Taxonomy" id="1967501"/>
    <lineage>
        <taxon>Bacteria</taxon>
        <taxon>Pseudomonadati</taxon>
        <taxon>Pseudomonadota</taxon>
        <taxon>Alphaproteobacteria</taxon>
        <taxon>Hyphomicrobiales</taxon>
        <taxon>Rhizobiaceae</taxon>
        <taxon>Shinella</taxon>
    </lineage>
</organism>
<reference evidence="6 7" key="1">
    <citation type="submission" date="2023-08" db="EMBL/GenBank/DDBJ databases">
        <title>Pathogen: clinical or host-associated sample.</title>
        <authorList>
            <person name="Hergert J."/>
            <person name="Casey R."/>
            <person name="Wagner J."/>
            <person name="Young E.L."/>
            <person name="Oakeson K.F."/>
        </authorList>
    </citation>
    <scope>NUCLEOTIDE SEQUENCE [LARGE SCALE GENOMIC DNA]</scope>
    <source>
        <strain evidence="6 7">1760953</strain>
        <plasmid evidence="6 7">unnamed1</plasmid>
    </source>
</reference>
<name>A0AA50H9U7_9HYPH</name>
<dbReference type="PROSITE" id="PS50110">
    <property type="entry name" value="RESPONSE_REGULATORY"/>
    <property type="match status" value="1"/>
</dbReference>
<proteinExistence type="predicted"/>